<evidence type="ECO:0000313" key="2">
    <source>
        <dbReference type="Proteomes" id="UP001218188"/>
    </source>
</evidence>
<dbReference type="AlphaFoldDB" id="A0AAD6SRZ7"/>
<dbReference type="Proteomes" id="UP001218188">
    <property type="component" value="Unassembled WGS sequence"/>
</dbReference>
<gene>
    <name evidence="1" type="ORF">C8F04DRAFT_1184825</name>
</gene>
<sequence length="242" mass="26797">MIIRTHSASIARVHTIFVSGAFDSSLGYTPSLRRRFTERQHLELVRTELSVTSHSTLPLPPDDNYSTRISDFFLRPDELQFSSNYPLHQGTARVCKANISPSIAIPTPGSVAPRATLLQFFGLPSRYPELDSLQMHSSGTAAEYELAVNPNYSRKCRMFIFESQQSSATSQRSSKHQVVAGEVCPAAPIDNEGVDRPSGIDVQVEEKKDKYTKNLPDSGPRVTTVCTLSSVGSPLTVRYRYS</sequence>
<reference evidence="1" key="1">
    <citation type="submission" date="2023-03" db="EMBL/GenBank/DDBJ databases">
        <title>Massive genome expansion in bonnet fungi (Mycena s.s.) driven by repeated elements and novel gene families across ecological guilds.</title>
        <authorList>
            <consortium name="Lawrence Berkeley National Laboratory"/>
            <person name="Harder C.B."/>
            <person name="Miyauchi S."/>
            <person name="Viragh M."/>
            <person name="Kuo A."/>
            <person name="Thoen E."/>
            <person name="Andreopoulos B."/>
            <person name="Lu D."/>
            <person name="Skrede I."/>
            <person name="Drula E."/>
            <person name="Henrissat B."/>
            <person name="Morin E."/>
            <person name="Kohler A."/>
            <person name="Barry K."/>
            <person name="LaButti K."/>
            <person name="Morin E."/>
            <person name="Salamov A."/>
            <person name="Lipzen A."/>
            <person name="Mereny Z."/>
            <person name="Hegedus B."/>
            <person name="Baldrian P."/>
            <person name="Stursova M."/>
            <person name="Weitz H."/>
            <person name="Taylor A."/>
            <person name="Grigoriev I.V."/>
            <person name="Nagy L.G."/>
            <person name="Martin F."/>
            <person name="Kauserud H."/>
        </authorList>
    </citation>
    <scope>NUCLEOTIDE SEQUENCE</scope>
    <source>
        <strain evidence="1">CBHHK200</strain>
    </source>
</reference>
<organism evidence="1 2">
    <name type="scientific">Mycena alexandri</name>
    <dbReference type="NCBI Taxonomy" id="1745969"/>
    <lineage>
        <taxon>Eukaryota</taxon>
        <taxon>Fungi</taxon>
        <taxon>Dikarya</taxon>
        <taxon>Basidiomycota</taxon>
        <taxon>Agaricomycotina</taxon>
        <taxon>Agaricomycetes</taxon>
        <taxon>Agaricomycetidae</taxon>
        <taxon>Agaricales</taxon>
        <taxon>Marasmiineae</taxon>
        <taxon>Mycenaceae</taxon>
        <taxon>Mycena</taxon>
    </lineage>
</organism>
<evidence type="ECO:0000313" key="1">
    <source>
        <dbReference type="EMBL" id="KAJ7032639.1"/>
    </source>
</evidence>
<accession>A0AAD6SRZ7</accession>
<name>A0AAD6SRZ7_9AGAR</name>
<protein>
    <submittedName>
        <fullName evidence="1">Uncharacterized protein</fullName>
    </submittedName>
</protein>
<dbReference type="EMBL" id="JARJCM010000071">
    <property type="protein sequence ID" value="KAJ7032639.1"/>
    <property type="molecule type" value="Genomic_DNA"/>
</dbReference>
<comment type="caution">
    <text evidence="1">The sequence shown here is derived from an EMBL/GenBank/DDBJ whole genome shotgun (WGS) entry which is preliminary data.</text>
</comment>
<keyword evidence="2" id="KW-1185">Reference proteome</keyword>
<proteinExistence type="predicted"/>